<accession>A0A0D0C0H8</accession>
<dbReference type="Pfam" id="PF10186">
    <property type="entry name" value="ATG14"/>
    <property type="match status" value="1"/>
</dbReference>
<feature type="region of interest" description="Disordered" evidence="5">
    <location>
        <begin position="255"/>
        <end position="301"/>
    </location>
</feature>
<feature type="region of interest" description="Disordered" evidence="5">
    <location>
        <begin position="420"/>
        <end position="481"/>
    </location>
</feature>
<dbReference type="InterPro" id="IPR018791">
    <property type="entry name" value="UV_resistance/autophagy_Atg14"/>
</dbReference>
<dbReference type="GO" id="GO:0032991">
    <property type="term" value="C:protein-containing complex"/>
    <property type="evidence" value="ECO:0007669"/>
    <property type="project" value="UniProtKB-ARBA"/>
</dbReference>
<feature type="compositionally biased region" description="Low complexity" evidence="5">
    <location>
        <begin position="109"/>
        <end position="122"/>
    </location>
</feature>
<dbReference type="AlphaFoldDB" id="A0A0D0C0H8"/>
<proteinExistence type="inferred from homology"/>
<dbReference type="GO" id="GO:0035493">
    <property type="term" value="P:SNARE complex assembly"/>
    <property type="evidence" value="ECO:0007669"/>
    <property type="project" value="TreeGrafter"/>
</dbReference>
<evidence type="ECO:0000256" key="4">
    <source>
        <dbReference type="SAM" id="Coils"/>
    </source>
</evidence>
<evidence type="ECO:0000256" key="1">
    <source>
        <dbReference type="ARBA" id="ARBA00009574"/>
    </source>
</evidence>
<evidence type="ECO:0000256" key="3">
    <source>
        <dbReference type="ARBA" id="ARBA00023054"/>
    </source>
</evidence>
<dbReference type="PANTHER" id="PTHR15157:SF5">
    <property type="entry name" value="UV RADIATION RESISTANCE-ASSOCIATED GENE PROTEIN"/>
    <property type="match status" value="1"/>
</dbReference>
<dbReference type="EMBL" id="KN834770">
    <property type="protein sequence ID" value="KIK61701.1"/>
    <property type="molecule type" value="Genomic_DNA"/>
</dbReference>
<protein>
    <recommendedName>
        <fullName evidence="2">Autophagy-related protein 14</fullName>
    </recommendedName>
</protein>
<dbReference type="GO" id="GO:0000149">
    <property type="term" value="F:SNARE binding"/>
    <property type="evidence" value="ECO:0007669"/>
    <property type="project" value="TreeGrafter"/>
</dbReference>
<dbReference type="Proteomes" id="UP000053593">
    <property type="component" value="Unassembled WGS sequence"/>
</dbReference>
<dbReference type="PANTHER" id="PTHR15157">
    <property type="entry name" value="UV RADIATION RESISTANCE-ASSOCIATED GENE PROTEIN"/>
    <property type="match status" value="1"/>
</dbReference>
<gene>
    <name evidence="6" type="ORF">GYMLUDRAFT_42730</name>
</gene>
<comment type="similarity">
    <text evidence="1">Belongs to the ATG14 family.</text>
</comment>
<evidence type="ECO:0000256" key="5">
    <source>
        <dbReference type="SAM" id="MobiDB-lite"/>
    </source>
</evidence>
<sequence>MECKNCQLQQRTFVCENCVKTDLRNFRHQISHFALERDAAVTKAVDALESGISVARVRRAEVSSMEGRVAELTDGLAKLRKANEQAREKLQTLRSTLAERRQTLTAARSISSSASNSSSHSPSPLPPPVLSAYTSLASLSSSISRARTGLVQELVEVFGISHDGAHSHWSIGTLTLPLPGDMRRYPPNHINAVLTLTTHFINLLAFYLGVKLPFSVTWGKGKLGVGVPYISAINGIGGEHGGWAKWEGKHPLHVSTTSSEALKPSTPSSPFTSITLPGMNASTDRDQDSSSDVASSPSDSTLLSNVAGVDASIILEANKKSSSSFTTALAMLLYNVAYLAYTQRVNIPLHQVAAGDVLGNLWAVCFGSAPLGRHSHETIAYLTPNPCSFPLPRLPPPSRPIPHGQAFTLEFGQLLQAMSRPPPRAAAIASTPTSSSSPLATPPSIGPGKIDATASATSQNSHSKPPSKRRPSKVSLGRDIVKRRDQVRSELQVGIVEEVFEDGEEHKDDDEWDLV</sequence>
<dbReference type="GO" id="GO:0005768">
    <property type="term" value="C:endosome"/>
    <property type="evidence" value="ECO:0007669"/>
    <property type="project" value="TreeGrafter"/>
</dbReference>
<feature type="compositionally biased region" description="Low complexity" evidence="5">
    <location>
        <begin position="425"/>
        <end position="439"/>
    </location>
</feature>
<reference evidence="6 7" key="1">
    <citation type="submission" date="2014-04" db="EMBL/GenBank/DDBJ databases">
        <title>Evolutionary Origins and Diversification of the Mycorrhizal Mutualists.</title>
        <authorList>
            <consortium name="DOE Joint Genome Institute"/>
            <consortium name="Mycorrhizal Genomics Consortium"/>
            <person name="Kohler A."/>
            <person name="Kuo A."/>
            <person name="Nagy L.G."/>
            <person name="Floudas D."/>
            <person name="Copeland A."/>
            <person name="Barry K.W."/>
            <person name="Cichocki N."/>
            <person name="Veneault-Fourrey C."/>
            <person name="LaButti K."/>
            <person name="Lindquist E.A."/>
            <person name="Lipzen A."/>
            <person name="Lundell T."/>
            <person name="Morin E."/>
            <person name="Murat C."/>
            <person name="Riley R."/>
            <person name="Ohm R."/>
            <person name="Sun H."/>
            <person name="Tunlid A."/>
            <person name="Henrissat B."/>
            <person name="Grigoriev I.V."/>
            <person name="Hibbett D.S."/>
            <person name="Martin F."/>
        </authorList>
    </citation>
    <scope>NUCLEOTIDE SEQUENCE [LARGE SCALE GENOMIC DNA]</scope>
    <source>
        <strain evidence="6 7">FD-317 M1</strain>
    </source>
</reference>
<feature type="compositionally biased region" description="Low complexity" evidence="5">
    <location>
        <begin position="264"/>
        <end position="277"/>
    </location>
</feature>
<evidence type="ECO:0000313" key="6">
    <source>
        <dbReference type="EMBL" id="KIK61701.1"/>
    </source>
</evidence>
<dbReference type="OrthoDB" id="16772at2759"/>
<organism evidence="6 7">
    <name type="scientific">Collybiopsis luxurians FD-317 M1</name>
    <dbReference type="NCBI Taxonomy" id="944289"/>
    <lineage>
        <taxon>Eukaryota</taxon>
        <taxon>Fungi</taxon>
        <taxon>Dikarya</taxon>
        <taxon>Basidiomycota</taxon>
        <taxon>Agaricomycotina</taxon>
        <taxon>Agaricomycetes</taxon>
        <taxon>Agaricomycetidae</taxon>
        <taxon>Agaricales</taxon>
        <taxon>Marasmiineae</taxon>
        <taxon>Omphalotaceae</taxon>
        <taxon>Collybiopsis</taxon>
        <taxon>Collybiopsis luxurians</taxon>
    </lineage>
</organism>
<name>A0A0D0C0H8_9AGAR</name>
<feature type="compositionally biased region" description="Low complexity" evidence="5">
    <location>
        <begin position="290"/>
        <end position="300"/>
    </location>
</feature>
<keyword evidence="7" id="KW-1185">Reference proteome</keyword>
<feature type="coiled-coil region" evidence="4">
    <location>
        <begin position="69"/>
        <end position="103"/>
    </location>
</feature>
<dbReference type="GO" id="GO:0000323">
    <property type="term" value="C:lytic vacuole"/>
    <property type="evidence" value="ECO:0007669"/>
    <property type="project" value="TreeGrafter"/>
</dbReference>
<dbReference type="HOGENOM" id="CLU_015679_0_0_1"/>
<evidence type="ECO:0000256" key="2">
    <source>
        <dbReference type="ARBA" id="ARBA00013807"/>
    </source>
</evidence>
<feature type="region of interest" description="Disordered" evidence="5">
    <location>
        <begin position="105"/>
        <end position="126"/>
    </location>
</feature>
<evidence type="ECO:0000313" key="7">
    <source>
        <dbReference type="Proteomes" id="UP000053593"/>
    </source>
</evidence>
<keyword evidence="3 4" id="KW-0175">Coiled coil</keyword>